<dbReference type="Pfam" id="PF10075">
    <property type="entry name" value="CSN8_PSD8_EIF3K"/>
    <property type="match status" value="1"/>
</dbReference>
<evidence type="ECO:0000256" key="1">
    <source>
        <dbReference type="SAM" id="MobiDB-lite"/>
    </source>
</evidence>
<dbReference type="InParanoid" id="K5WXY5"/>
<dbReference type="Proteomes" id="UP000008370">
    <property type="component" value="Unassembled WGS sequence"/>
</dbReference>
<dbReference type="KEGG" id="pco:PHACADRAFT_55522"/>
<name>K5WXY5_PHACS</name>
<feature type="domain" description="CSN8/PSMD8/EIF3K" evidence="2">
    <location>
        <begin position="112"/>
        <end position="230"/>
    </location>
</feature>
<dbReference type="OrthoDB" id="5351233at2759"/>
<dbReference type="AlphaFoldDB" id="K5WXY5"/>
<gene>
    <name evidence="3" type="ORF">PHACADRAFT_55522</name>
</gene>
<dbReference type="GeneID" id="18920040"/>
<organism evidence="3 4">
    <name type="scientific">Phanerochaete carnosa (strain HHB-10118-sp)</name>
    <name type="common">White-rot fungus</name>
    <name type="synonym">Peniophora carnosa</name>
    <dbReference type="NCBI Taxonomy" id="650164"/>
    <lineage>
        <taxon>Eukaryota</taxon>
        <taxon>Fungi</taxon>
        <taxon>Dikarya</taxon>
        <taxon>Basidiomycota</taxon>
        <taxon>Agaricomycotina</taxon>
        <taxon>Agaricomycetes</taxon>
        <taxon>Polyporales</taxon>
        <taxon>Phanerochaetaceae</taxon>
        <taxon>Phanerochaete</taxon>
    </lineage>
</organism>
<feature type="region of interest" description="Disordered" evidence="1">
    <location>
        <begin position="29"/>
        <end position="48"/>
    </location>
</feature>
<reference evidence="3 4" key="1">
    <citation type="journal article" date="2012" name="BMC Genomics">
        <title>Comparative genomics of the white-rot fungi, Phanerochaete carnosa and P. chrysosporium, to elucidate the genetic basis of the distinct wood types they colonize.</title>
        <authorList>
            <person name="Suzuki H."/>
            <person name="MacDonald J."/>
            <person name="Syed K."/>
            <person name="Salamov A."/>
            <person name="Hori C."/>
            <person name="Aerts A."/>
            <person name="Henrissat B."/>
            <person name="Wiebenga A."/>
            <person name="vanKuyk P.A."/>
            <person name="Barry K."/>
            <person name="Lindquist E."/>
            <person name="LaButti K."/>
            <person name="Lapidus A."/>
            <person name="Lucas S."/>
            <person name="Coutinho P."/>
            <person name="Gong Y."/>
            <person name="Samejima M."/>
            <person name="Mahadevan R."/>
            <person name="Abou-Zaid M."/>
            <person name="de Vries R.P."/>
            <person name="Igarashi K."/>
            <person name="Yadav J.S."/>
            <person name="Grigoriev I.V."/>
            <person name="Master E.R."/>
        </authorList>
    </citation>
    <scope>NUCLEOTIDE SEQUENCE [LARGE SCALE GENOMIC DNA]</scope>
    <source>
        <strain evidence="3 4">HHB-10118-sp</strain>
    </source>
</reference>
<dbReference type="EMBL" id="JH930472">
    <property type="protein sequence ID" value="EKM55327.1"/>
    <property type="molecule type" value="Genomic_DNA"/>
</dbReference>
<protein>
    <recommendedName>
        <fullName evidence="2">CSN8/PSMD8/EIF3K domain-containing protein</fullName>
    </recommendedName>
</protein>
<accession>K5WXY5</accession>
<dbReference type="RefSeq" id="XP_007395655.1">
    <property type="nucleotide sequence ID" value="XM_007395593.1"/>
</dbReference>
<evidence type="ECO:0000313" key="3">
    <source>
        <dbReference type="EMBL" id="EKM55327.1"/>
    </source>
</evidence>
<keyword evidence="4" id="KW-1185">Reference proteome</keyword>
<proteinExistence type="predicted"/>
<feature type="non-terminal residue" evidence="3">
    <location>
        <position position="232"/>
    </location>
</feature>
<sequence>MTGPPTPPITSAIEIEDAARAAAAASEAPGATVVTGETAPATPGEPQAATPYRQAFATLVELASAGSFEMLAEVAESADLTTAQDTSPERFLVVAPLILSYYILDNVPPALQAIARLPDVLKTHPLGQELFRLGASVLERKYGNVYPRANDLLQVLQSTQISGADFQAVTTGLLTKFIDTFRQRTLVLLSKAYTSIPLSLAQSYLNCLPEQVLAVATQHRWGYDASTQTLTP</sequence>
<dbReference type="HOGENOM" id="CLU_094291_0_0_1"/>
<evidence type="ECO:0000259" key="2">
    <source>
        <dbReference type="Pfam" id="PF10075"/>
    </source>
</evidence>
<evidence type="ECO:0000313" key="4">
    <source>
        <dbReference type="Proteomes" id="UP000008370"/>
    </source>
</evidence>
<dbReference type="InterPro" id="IPR033464">
    <property type="entry name" value="CSN8_PSD8_EIF3K"/>
</dbReference>